<dbReference type="PROSITE" id="PS50808">
    <property type="entry name" value="ZF_BED"/>
    <property type="match status" value="1"/>
</dbReference>
<keyword evidence="8" id="KW-1185">Reference proteome</keyword>
<evidence type="ECO:0000256" key="4">
    <source>
        <dbReference type="PROSITE-ProRule" id="PRU00027"/>
    </source>
</evidence>
<protein>
    <recommendedName>
        <fullName evidence="6">BED-type domain-containing protein</fullName>
    </recommendedName>
</protein>
<keyword evidence="3" id="KW-0862">Zinc</keyword>
<proteinExistence type="predicted"/>
<evidence type="ECO:0000256" key="2">
    <source>
        <dbReference type="ARBA" id="ARBA00022771"/>
    </source>
</evidence>
<evidence type="ECO:0000259" key="6">
    <source>
        <dbReference type="PROSITE" id="PS50808"/>
    </source>
</evidence>
<accession>A0ABQ9P210</accession>
<name>A0ABQ9P210_9PEZI</name>
<evidence type="ECO:0000256" key="3">
    <source>
        <dbReference type="ARBA" id="ARBA00022833"/>
    </source>
</evidence>
<evidence type="ECO:0000256" key="5">
    <source>
        <dbReference type="SAM" id="MobiDB-lite"/>
    </source>
</evidence>
<dbReference type="Proteomes" id="UP001172684">
    <property type="component" value="Unassembled WGS sequence"/>
</dbReference>
<feature type="domain" description="BED-type" evidence="6">
    <location>
        <begin position="90"/>
        <end position="154"/>
    </location>
</feature>
<feature type="compositionally biased region" description="Polar residues" evidence="5">
    <location>
        <begin position="1"/>
        <end position="11"/>
    </location>
</feature>
<organism evidence="7 8">
    <name type="scientific">Coniosporium apollinis</name>
    <dbReference type="NCBI Taxonomy" id="61459"/>
    <lineage>
        <taxon>Eukaryota</taxon>
        <taxon>Fungi</taxon>
        <taxon>Dikarya</taxon>
        <taxon>Ascomycota</taxon>
        <taxon>Pezizomycotina</taxon>
        <taxon>Dothideomycetes</taxon>
        <taxon>Dothideomycetes incertae sedis</taxon>
        <taxon>Coniosporium</taxon>
    </lineage>
</organism>
<dbReference type="EMBL" id="JAPDRL010000009">
    <property type="protein sequence ID" value="KAJ9668073.1"/>
    <property type="molecule type" value="Genomic_DNA"/>
</dbReference>
<keyword evidence="1" id="KW-0479">Metal-binding</keyword>
<feature type="region of interest" description="Disordered" evidence="5">
    <location>
        <begin position="1"/>
        <end position="66"/>
    </location>
</feature>
<dbReference type="InterPro" id="IPR003656">
    <property type="entry name" value="Znf_BED"/>
</dbReference>
<feature type="compositionally biased region" description="Acidic residues" evidence="5">
    <location>
        <begin position="29"/>
        <end position="39"/>
    </location>
</feature>
<evidence type="ECO:0000313" key="8">
    <source>
        <dbReference type="Proteomes" id="UP001172684"/>
    </source>
</evidence>
<reference evidence="7" key="1">
    <citation type="submission" date="2022-10" db="EMBL/GenBank/DDBJ databases">
        <title>Culturing micro-colonial fungi from biological soil crusts in the Mojave desert and describing Neophaeococcomyces mojavensis, and introducing the new genera and species Taxawa tesnikishii.</title>
        <authorList>
            <person name="Kurbessoian T."/>
            <person name="Stajich J.E."/>
        </authorList>
    </citation>
    <scope>NUCLEOTIDE SEQUENCE</scope>
    <source>
        <strain evidence="7">TK_1</strain>
    </source>
</reference>
<feature type="region of interest" description="Disordered" evidence="5">
    <location>
        <begin position="176"/>
        <end position="255"/>
    </location>
</feature>
<sequence length="375" mass="42215">MSPKASPQTPQKGVPSKAPLTLDTVFSSGDEESDDDEAPQDTQDTIAVAGPSAPSPRGAPQLPDSTSQSWIDFAHVDLAGFHKPKAWSTHMITAWWWHFGGAVEENTEDTRWWLCKECHTKGSNGHRYMYPTDKGGSNVKRHLLEVHGRAKTGLIPATTRQVPDVARRFYWTKPRVVQPPRSADPPIAHTPHQSEAHEALQPSESPAVRTPHPVEPPPVSLATRQTRSGSKRQADHPVQSAPAGKRREGDVVRQTTRVPSPLSITSEPFTITRRNYTEKEKITEQLEIDLDVIQCKLDVRALEVSEPEEDEVFWKLKLEQARRKRDLRALEVPNTEDDITYMRLKLDVAQCRKLLWQTVSFNRSRNPPMPSPREG</sequence>
<evidence type="ECO:0000256" key="1">
    <source>
        <dbReference type="ARBA" id="ARBA00022723"/>
    </source>
</evidence>
<feature type="compositionally biased region" description="Low complexity" evidence="5">
    <location>
        <begin position="47"/>
        <end position="60"/>
    </location>
</feature>
<gene>
    <name evidence="7" type="ORF">H2201_001879</name>
</gene>
<keyword evidence="2 4" id="KW-0863">Zinc-finger</keyword>
<comment type="caution">
    <text evidence="7">The sequence shown here is derived from an EMBL/GenBank/DDBJ whole genome shotgun (WGS) entry which is preliminary data.</text>
</comment>
<evidence type="ECO:0000313" key="7">
    <source>
        <dbReference type="EMBL" id="KAJ9668073.1"/>
    </source>
</evidence>